<dbReference type="Proteomes" id="UP000886595">
    <property type="component" value="Unassembled WGS sequence"/>
</dbReference>
<gene>
    <name evidence="1" type="ORF">Bca52824_034639</name>
</gene>
<keyword evidence="2" id="KW-1185">Reference proteome</keyword>
<organism evidence="1 2">
    <name type="scientific">Brassica carinata</name>
    <name type="common">Ethiopian mustard</name>
    <name type="synonym">Abyssinian cabbage</name>
    <dbReference type="NCBI Taxonomy" id="52824"/>
    <lineage>
        <taxon>Eukaryota</taxon>
        <taxon>Viridiplantae</taxon>
        <taxon>Streptophyta</taxon>
        <taxon>Embryophyta</taxon>
        <taxon>Tracheophyta</taxon>
        <taxon>Spermatophyta</taxon>
        <taxon>Magnoliopsida</taxon>
        <taxon>eudicotyledons</taxon>
        <taxon>Gunneridae</taxon>
        <taxon>Pentapetalae</taxon>
        <taxon>rosids</taxon>
        <taxon>malvids</taxon>
        <taxon>Brassicales</taxon>
        <taxon>Brassicaceae</taxon>
        <taxon>Brassiceae</taxon>
        <taxon>Brassica</taxon>
    </lineage>
</organism>
<comment type="caution">
    <text evidence="1">The sequence shown here is derived from an EMBL/GenBank/DDBJ whole genome shotgun (WGS) entry which is preliminary data.</text>
</comment>
<dbReference type="AlphaFoldDB" id="A0A8X7S1X4"/>
<evidence type="ECO:0000313" key="2">
    <source>
        <dbReference type="Proteomes" id="UP000886595"/>
    </source>
</evidence>
<dbReference type="OrthoDB" id="1113251at2759"/>
<accession>A0A8X7S1X4</accession>
<name>A0A8X7S1X4_BRACI</name>
<sequence length="123" mass="14530">MQNQYSMASSKDLKMKEPVIDESGSKFKDGYDEAKRETTDHYRALLRLYKARYEAVKARHVEEVEVERLEAKLEILEKVEKVYDPVNEKERLRIELNIANERMAEVKVPSPDWAKVGEAWLWD</sequence>
<reference evidence="1 2" key="1">
    <citation type="submission" date="2020-02" db="EMBL/GenBank/DDBJ databases">
        <authorList>
            <person name="Ma Q."/>
            <person name="Huang Y."/>
            <person name="Song X."/>
            <person name="Pei D."/>
        </authorList>
    </citation>
    <scope>NUCLEOTIDE SEQUENCE [LARGE SCALE GENOMIC DNA]</scope>
    <source>
        <strain evidence="1">Sxm20200214</strain>
        <tissue evidence="1">Leaf</tissue>
    </source>
</reference>
<evidence type="ECO:0000313" key="1">
    <source>
        <dbReference type="EMBL" id="KAG2298167.1"/>
    </source>
</evidence>
<protein>
    <submittedName>
        <fullName evidence="1">Uncharacterized protein</fullName>
    </submittedName>
</protein>
<proteinExistence type="predicted"/>
<dbReference type="EMBL" id="JAAMPC010000008">
    <property type="protein sequence ID" value="KAG2298167.1"/>
    <property type="molecule type" value="Genomic_DNA"/>
</dbReference>